<dbReference type="Gene3D" id="1.10.10.60">
    <property type="entry name" value="Homeodomain-like"/>
    <property type="match status" value="2"/>
</dbReference>
<dbReference type="PANTHER" id="PTHR43280">
    <property type="entry name" value="ARAC-FAMILY TRANSCRIPTIONAL REGULATOR"/>
    <property type="match status" value="1"/>
</dbReference>
<name>A0A0M0G4M1_9BACI</name>
<dbReference type="GO" id="GO:0043565">
    <property type="term" value="F:sequence-specific DNA binding"/>
    <property type="evidence" value="ECO:0007669"/>
    <property type="project" value="InterPro"/>
</dbReference>
<dbReference type="InterPro" id="IPR018062">
    <property type="entry name" value="HTH_AraC-typ_CS"/>
</dbReference>
<accession>A0A0M0G4M1</accession>
<dbReference type="EMBL" id="LGUE01000004">
    <property type="protein sequence ID" value="KON84723.1"/>
    <property type="molecule type" value="Genomic_DNA"/>
</dbReference>
<feature type="domain" description="HTH araC/xylS-type" evidence="5">
    <location>
        <begin position="637"/>
        <end position="735"/>
    </location>
</feature>
<dbReference type="AlphaFoldDB" id="A0A0M0G4M1"/>
<evidence type="ECO:0000313" key="6">
    <source>
        <dbReference type="EMBL" id="KON84723.1"/>
    </source>
</evidence>
<dbReference type="OrthoDB" id="1975037at2"/>
<proteinExistence type="predicted"/>
<feature type="transmembrane region" description="Helical" evidence="4">
    <location>
        <begin position="274"/>
        <end position="296"/>
    </location>
</feature>
<dbReference type="PROSITE" id="PS01124">
    <property type="entry name" value="HTH_ARAC_FAMILY_2"/>
    <property type="match status" value="1"/>
</dbReference>
<evidence type="ECO:0000313" key="7">
    <source>
        <dbReference type="Proteomes" id="UP000037405"/>
    </source>
</evidence>
<protein>
    <submittedName>
        <fullName evidence="6">AraC family transcriptional regulator</fullName>
    </submittedName>
</protein>
<dbReference type="RefSeq" id="WP_053428322.1">
    <property type="nucleotide sequence ID" value="NZ_CP197480.1"/>
</dbReference>
<dbReference type="PATRIC" id="fig|189381.12.peg.2404"/>
<dbReference type="InterPro" id="IPR041522">
    <property type="entry name" value="CdaR_GGDEF"/>
</dbReference>
<dbReference type="InterPro" id="IPR009057">
    <property type="entry name" value="Homeodomain-like_sf"/>
</dbReference>
<dbReference type="STRING" id="189381.GCA_900166615_01514"/>
<evidence type="ECO:0000259" key="5">
    <source>
        <dbReference type="PROSITE" id="PS01124"/>
    </source>
</evidence>
<gene>
    <name evidence="6" type="ORF">AF331_11905</name>
</gene>
<reference evidence="7" key="1">
    <citation type="submission" date="2015-07" db="EMBL/GenBank/DDBJ databases">
        <title>Fjat-14235 jcm11544.</title>
        <authorList>
            <person name="Liu B."/>
            <person name="Wang J."/>
            <person name="Zhu Y."/>
            <person name="Liu G."/>
            <person name="Chen Q."/>
            <person name="Chen Z."/>
            <person name="Lan J."/>
            <person name="Che J."/>
            <person name="Ge C."/>
            <person name="Shi H."/>
            <person name="Pan Z."/>
            <person name="Liu X."/>
        </authorList>
    </citation>
    <scope>NUCLEOTIDE SEQUENCE [LARGE SCALE GENOMIC DNA]</scope>
    <source>
        <strain evidence="7">JCM 11544</strain>
    </source>
</reference>
<organism evidence="6 7">
    <name type="scientific">Rossellomorea marisflavi</name>
    <dbReference type="NCBI Taxonomy" id="189381"/>
    <lineage>
        <taxon>Bacteria</taxon>
        <taxon>Bacillati</taxon>
        <taxon>Bacillota</taxon>
        <taxon>Bacilli</taxon>
        <taxon>Bacillales</taxon>
        <taxon>Bacillaceae</taxon>
        <taxon>Rossellomorea</taxon>
    </lineage>
</organism>
<keyword evidence="1" id="KW-0805">Transcription regulation</keyword>
<keyword evidence="2" id="KW-0238">DNA-binding</keyword>
<dbReference type="GO" id="GO:0003700">
    <property type="term" value="F:DNA-binding transcription factor activity"/>
    <property type="evidence" value="ECO:0007669"/>
    <property type="project" value="InterPro"/>
</dbReference>
<dbReference type="PROSITE" id="PS00041">
    <property type="entry name" value="HTH_ARAC_FAMILY_1"/>
    <property type="match status" value="1"/>
</dbReference>
<dbReference type="SUPFAM" id="SSF46689">
    <property type="entry name" value="Homeodomain-like"/>
    <property type="match status" value="2"/>
</dbReference>
<keyword evidence="7" id="KW-1185">Reference proteome</keyword>
<dbReference type="Pfam" id="PF17853">
    <property type="entry name" value="GGDEF_2"/>
    <property type="match status" value="1"/>
</dbReference>
<dbReference type="Pfam" id="PF12833">
    <property type="entry name" value="HTH_18"/>
    <property type="match status" value="1"/>
</dbReference>
<evidence type="ECO:0000256" key="3">
    <source>
        <dbReference type="ARBA" id="ARBA00023163"/>
    </source>
</evidence>
<keyword evidence="3" id="KW-0804">Transcription</keyword>
<dbReference type="SMART" id="SM00342">
    <property type="entry name" value="HTH_ARAC"/>
    <property type="match status" value="1"/>
</dbReference>
<dbReference type="Proteomes" id="UP000037405">
    <property type="component" value="Unassembled WGS sequence"/>
</dbReference>
<feature type="transmembrane region" description="Helical" evidence="4">
    <location>
        <begin position="7"/>
        <end position="31"/>
    </location>
</feature>
<evidence type="ECO:0000256" key="4">
    <source>
        <dbReference type="SAM" id="Phobius"/>
    </source>
</evidence>
<dbReference type="InterPro" id="IPR018060">
    <property type="entry name" value="HTH_AraC"/>
</dbReference>
<sequence length="738" mass="85638">MFKKSRVFYRLFVPFFLLGVGLVLGFCIFIYTTTYNSVEESFLKDKRDYTLQVLHNVEQKVRTIEYGFTAYSSTSSFEETFKTPFYESEFDRYQDIRKEMSYIEMLGIEGSAYNLISLDQKWGIINGSLKTLTEQELDGFKEKYVEGKTQSLFWRPDGEQIEMIMTLPIYRSEKFAMGTASIPKRSIDQIVGNKEQYVEIYNKQDELLYSNQEKDSSLTSGEFNRLKEKAANGMTMMRAKDGRTYVYALSDYNQWLYMVEVNQGEIGTIIRNTAIGLVITSLLLILLVGFISYRLAESYSKPIRKIQEKLALPRVPSKENELSLLAASIEQVVDQNELLTEDLTRQQPQLETLFVLSLFRNRLSEKEVQNRLEQFGYDVDHKVFYTVVIQMDTDFEEQGVEGDLFRLAINQVVAECIPESERFIPIVLNDEMQATILAFPETEEEPERKIAKYYESIQQAVKENLHVTLSAGISAPYTTIVESKKAVDLAKESLYYRVNVGAESIIFFSDISQLVNDATLSKFPLDLHNQLLGAVRSGEEDEAVSHMDSLIADIFKTNKNPVSIGVTLTRIINDLVQLGQLLGADFAIFDRIKPLYEEAMNAYSPERIRKRLTEDLLKPVIRSTHDKKEQSIKSLSQKIVYIVETEFDQDLSLDQIADRLHYNPNYLSNVFKKEYGESFGDYLMNYRLQKAQRWLVETEWTVKEIAEKLQYRNSQNFIRFFKKRLDMTPGDYRKKHRH</sequence>
<comment type="caution">
    <text evidence="6">The sequence shown here is derived from an EMBL/GenBank/DDBJ whole genome shotgun (WGS) entry which is preliminary data.</text>
</comment>
<evidence type="ECO:0000256" key="2">
    <source>
        <dbReference type="ARBA" id="ARBA00023125"/>
    </source>
</evidence>
<keyword evidence="4" id="KW-0812">Transmembrane</keyword>
<keyword evidence="4" id="KW-1133">Transmembrane helix</keyword>
<evidence type="ECO:0000256" key="1">
    <source>
        <dbReference type="ARBA" id="ARBA00023015"/>
    </source>
</evidence>
<dbReference type="PANTHER" id="PTHR43280:SF10">
    <property type="entry name" value="REGULATORY PROTEIN POCR"/>
    <property type="match status" value="1"/>
</dbReference>
<keyword evidence="4" id="KW-0472">Membrane</keyword>